<dbReference type="Proteomes" id="UP000278807">
    <property type="component" value="Unassembled WGS sequence"/>
</dbReference>
<protein>
    <submittedName>
        <fullName evidence="1 3">Uncharacterized protein</fullName>
    </submittedName>
</protein>
<sequence length="155" mass="17679">MRCSETLDLIITLLPELLRREEVNENLVLLRDGRYKAKIKGLFANVEEESGCSQRLNPLLKIGGGDERNKEREFQLSINRNTMSSTCAKAAKTHDDSLVVVPEELRSSVSFGQINGVAAKFFLDEIIRNTFKSTKYRKQFQEQTQFNCGVVKKHL</sequence>
<dbReference type="WBParaSite" id="HNAJ_0000129501-mRNA-1">
    <property type="protein sequence ID" value="HNAJ_0000129501-mRNA-1"/>
    <property type="gene ID" value="HNAJ_0000129501"/>
</dbReference>
<dbReference type="EMBL" id="UZAE01000485">
    <property type="protein sequence ID" value="VDN97154.1"/>
    <property type="molecule type" value="Genomic_DNA"/>
</dbReference>
<reference evidence="1 2" key="2">
    <citation type="submission" date="2018-11" db="EMBL/GenBank/DDBJ databases">
        <authorList>
            <consortium name="Pathogen Informatics"/>
        </authorList>
    </citation>
    <scope>NUCLEOTIDE SEQUENCE [LARGE SCALE GENOMIC DNA]</scope>
</reference>
<dbReference type="AlphaFoldDB" id="A0A0R3T2V1"/>
<evidence type="ECO:0000313" key="3">
    <source>
        <dbReference type="WBParaSite" id="HNAJ_0000129501-mRNA-1"/>
    </source>
</evidence>
<evidence type="ECO:0000313" key="2">
    <source>
        <dbReference type="Proteomes" id="UP000278807"/>
    </source>
</evidence>
<accession>A0A0R3T2V1</accession>
<keyword evidence="2" id="KW-1185">Reference proteome</keyword>
<organism evidence="3">
    <name type="scientific">Rodentolepis nana</name>
    <name type="common">Dwarf tapeworm</name>
    <name type="synonym">Hymenolepis nana</name>
    <dbReference type="NCBI Taxonomy" id="102285"/>
    <lineage>
        <taxon>Eukaryota</taxon>
        <taxon>Metazoa</taxon>
        <taxon>Spiralia</taxon>
        <taxon>Lophotrochozoa</taxon>
        <taxon>Platyhelminthes</taxon>
        <taxon>Cestoda</taxon>
        <taxon>Eucestoda</taxon>
        <taxon>Cyclophyllidea</taxon>
        <taxon>Hymenolepididae</taxon>
        <taxon>Rodentolepis</taxon>
    </lineage>
</organism>
<evidence type="ECO:0000313" key="1">
    <source>
        <dbReference type="EMBL" id="VDN97154.1"/>
    </source>
</evidence>
<proteinExistence type="predicted"/>
<reference evidence="3" key="1">
    <citation type="submission" date="2017-02" db="UniProtKB">
        <authorList>
            <consortium name="WormBaseParasite"/>
        </authorList>
    </citation>
    <scope>IDENTIFICATION</scope>
</reference>
<gene>
    <name evidence="1" type="ORF">HNAJ_LOCUS1295</name>
</gene>
<name>A0A0R3T2V1_RODNA</name>